<feature type="domain" description="Cyanophage baseplate Pam3 plug gp18" evidence="1">
    <location>
        <begin position="5"/>
        <end position="58"/>
    </location>
</feature>
<proteinExistence type="predicted"/>
<dbReference type="InterPro" id="IPR054252">
    <property type="entry name" value="Pam3_gp18"/>
</dbReference>
<dbReference type="Pfam" id="PF22479">
    <property type="entry name" value="Pam3_gp18"/>
    <property type="match status" value="1"/>
</dbReference>
<name>A0ABY2SQU1_9HYPH</name>
<sequence length="90" mass="10031">MATTYIDFKSPTSGAFSFKPTLDGALYNATVTWNIFGQRWYLNIFDSNSTLVLTLPMVGSPADYDISLTAGYFTTKIVYRIANSQIEVID</sequence>
<accession>A0ABY2SQU1</accession>
<protein>
    <recommendedName>
        <fullName evidence="1">Cyanophage baseplate Pam3 plug gp18 domain-containing protein</fullName>
    </recommendedName>
</protein>
<dbReference type="EMBL" id="SZPQ01000002">
    <property type="protein sequence ID" value="TKI08340.1"/>
    <property type="molecule type" value="Genomic_DNA"/>
</dbReference>
<evidence type="ECO:0000259" key="1">
    <source>
        <dbReference type="Pfam" id="PF22479"/>
    </source>
</evidence>
<keyword evidence="3" id="KW-1185">Reference proteome</keyword>
<organism evidence="2 3">
    <name type="scientific">Martelella alba</name>
    <dbReference type="NCBI Taxonomy" id="2590451"/>
    <lineage>
        <taxon>Bacteria</taxon>
        <taxon>Pseudomonadati</taxon>
        <taxon>Pseudomonadota</taxon>
        <taxon>Alphaproteobacteria</taxon>
        <taxon>Hyphomicrobiales</taxon>
        <taxon>Aurantimonadaceae</taxon>
        <taxon>Martelella</taxon>
    </lineage>
</organism>
<dbReference type="Proteomes" id="UP000305202">
    <property type="component" value="Unassembled WGS sequence"/>
</dbReference>
<evidence type="ECO:0000313" key="2">
    <source>
        <dbReference type="EMBL" id="TKI08340.1"/>
    </source>
</evidence>
<evidence type="ECO:0000313" key="3">
    <source>
        <dbReference type="Proteomes" id="UP000305202"/>
    </source>
</evidence>
<gene>
    <name evidence="2" type="ORF">FCN80_04135</name>
</gene>
<dbReference type="RefSeq" id="WP_136988614.1">
    <property type="nucleotide sequence ID" value="NZ_SZPQ01000002.1"/>
</dbReference>
<comment type="caution">
    <text evidence="2">The sequence shown here is derived from an EMBL/GenBank/DDBJ whole genome shotgun (WGS) entry which is preliminary data.</text>
</comment>
<reference evidence="2 3" key="1">
    <citation type="submission" date="2019-04" db="EMBL/GenBank/DDBJ databases">
        <authorList>
            <person name="Li M."/>
            <person name="Gao C."/>
        </authorList>
    </citation>
    <scope>NUCLEOTIDE SEQUENCE [LARGE SCALE GENOMIC DNA]</scope>
    <source>
        <strain evidence="2 3">BGMRC 2031</strain>
    </source>
</reference>